<proteinExistence type="predicted"/>
<evidence type="ECO:0000313" key="2">
    <source>
        <dbReference type="Proteomes" id="UP000676336"/>
    </source>
</evidence>
<organism evidence="1 2">
    <name type="scientific">Rotaria magnacalcarata</name>
    <dbReference type="NCBI Taxonomy" id="392030"/>
    <lineage>
        <taxon>Eukaryota</taxon>
        <taxon>Metazoa</taxon>
        <taxon>Spiralia</taxon>
        <taxon>Gnathifera</taxon>
        <taxon>Rotifera</taxon>
        <taxon>Eurotatoria</taxon>
        <taxon>Bdelloidea</taxon>
        <taxon>Philodinida</taxon>
        <taxon>Philodinidae</taxon>
        <taxon>Rotaria</taxon>
    </lineage>
</organism>
<comment type="caution">
    <text evidence="1">The sequence shown here is derived from an EMBL/GenBank/DDBJ whole genome shotgun (WGS) entry which is preliminary data.</text>
</comment>
<dbReference type="Proteomes" id="UP000676336">
    <property type="component" value="Unassembled WGS sequence"/>
</dbReference>
<name>A0A8S2ZPD4_9BILA</name>
<reference evidence="1" key="1">
    <citation type="submission" date="2021-02" db="EMBL/GenBank/DDBJ databases">
        <authorList>
            <person name="Nowell W R."/>
        </authorList>
    </citation>
    <scope>NUCLEOTIDE SEQUENCE</scope>
</reference>
<accession>A0A8S2ZPD4</accession>
<evidence type="ECO:0000313" key="1">
    <source>
        <dbReference type="EMBL" id="CAF4639338.1"/>
    </source>
</evidence>
<sequence length="23" mass="2375">MSLIAALIGGIALATVLTLYIEQ</sequence>
<feature type="non-terminal residue" evidence="1">
    <location>
        <position position="23"/>
    </location>
</feature>
<dbReference type="AlphaFoldDB" id="A0A8S2ZPD4"/>
<protein>
    <submittedName>
        <fullName evidence="1">Uncharacterized protein</fullName>
    </submittedName>
</protein>
<dbReference type="EMBL" id="CAJOBI010112393">
    <property type="protein sequence ID" value="CAF4639338.1"/>
    <property type="molecule type" value="Genomic_DNA"/>
</dbReference>
<gene>
    <name evidence="1" type="ORF">SMN809_LOCUS40620</name>
</gene>